<dbReference type="AlphaFoldDB" id="A0A7W6AJ38"/>
<proteinExistence type="predicted"/>
<evidence type="ECO:0000256" key="3">
    <source>
        <dbReference type="ARBA" id="ARBA00023163"/>
    </source>
</evidence>
<dbReference type="Pfam" id="PF17754">
    <property type="entry name" value="TetR_C_14"/>
    <property type="match status" value="1"/>
</dbReference>
<dbReference type="InterPro" id="IPR041347">
    <property type="entry name" value="MftR_C"/>
</dbReference>
<feature type="region of interest" description="Disordered" evidence="5">
    <location>
        <begin position="1"/>
        <end position="22"/>
    </location>
</feature>
<keyword evidence="3" id="KW-0804">Transcription</keyword>
<gene>
    <name evidence="7" type="ORF">GCM10007884_34720</name>
    <name evidence="8" type="ORF">GGR33_002910</name>
</gene>
<dbReference type="PROSITE" id="PS50977">
    <property type="entry name" value="HTH_TETR_2"/>
    <property type="match status" value="1"/>
</dbReference>
<dbReference type="SUPFAM" id="SSF46689">
    <property type="entry name" value="Homeodomain-like"/>
    <property type="match status" value="1"/>
</dbReference>
<feature type="compositionally biased region" description="Basic and acidic residues" evidence="5">
    <location>
        <begin position="1"/>
        <end position="16"/>
    </location>
</feature>
<dbReference type="GO" id="GO:0000976">
    <property type="term" value="F:transcription cis-regulatory region binding"/>
    <property type="evidence" value="ECO:0007669"/>
    <property type="project" value="TreeGrafter"/>
</dbReference>
<dbReference type="PANTHER" id="PTHR30055:SF238">
    <property type="entry name" value="MYCOFACTOCIN BIOSYNTHESIS TRANSCRIPTIONAL REGULATOR MFTR-RELATED"/>
    <property type="match status" value="1"/>
</dbReference>
<dbReference type="Proteomes" id="UP001156881">
    <property type="component" value="Unassembled WGS sequence"/>
</dbReference>
<dbReference type="GO" id="GO:0003700">
    <property type="term" value="F:DNA-binding transcription factor activity"/>
    <property type="evidence" value="ECO:0007669"/>
    <property type="project" value="TreeGrafter"/>
</dbReference>
<dbReference type="Proteomes" id="UP000517759">
    <property type="component" value="Unassembled WGS sequence"/>
</dbReference>
<dbReference type="PANTHER" id="PTHR30055">
    <property type="entry name" value="HTH-TYPE TRANSCRIPTIONAL REGULATOR RUTR"/>
    <property type="match status" value="1"/>
</dbReference>
<keyword evidence="10" id="KW-1185">Reference proteome</keyword>
<dbReference type="InterPro" id="IPR023772">
    <property type="entry name" value="DNA-bd_HTH_TetR-type_CS"/>
</dbReference>
<dbReference type="RefSeq" id="WP_183506338.1">
    <property type="nucleotide sequence ID" value="NZ_BSPG01000023.1"/>
</dbReference>
<comment type="caution">
    <text evidence="8">The sequence shown here is derived from an EMBL/GenBank/DDBJ whole genome shotgun (WGS) entry which is preliminary data.</text>
</comment>
<dbReference type="Gene3D" id="1.10.357.10">
    <property type="entry name" value="Tetracycline Repressor, domain 2"/>
    <property type="match status" value="1"/>
</dbReference>
<evidence type="ECO:0000313" key="9">
    <source>
        <dbReference type="Proteomes" id="UP000517759"/>
    </source>
</evidence>
<accession>A0A7W6AJ38</accession>
<evidence type="ECO:0000256" key="5">
    <source>
        <dbReference type="SAM" id="MobiDB-lite"/>
    </source>
</evidence>
<dbReference type="Gene3D" id="1.10.10.60">
    <property type="entry name" value="Homeodomain-like"/>
    <property type="match status" value="1"/>
</dbReference>
<evidence type="ECO:0000259" key="6">
    <source>
        <dbReference type="PROSITE" id="PS50977"/>
    </source>
</evidence>
<protein>
    <submittedName>
        <fullName evidence="8">AcrR family transcriptional regulator</fullName>
    </submittedName>
    <submittedName>
        <fullName evidence="7">TetR family transcriptional regulator</fullName>
    </submittedName>
</protein>
<reference evidence="8 9" key="3">
    <citation type="submission" date="2020-08" db="EMBL/GenBank/DDBJ databases">
        <title>Genomic Encyclopedia of Type Strains, Phase IV (KMG-IV): sequencing the most valuable type-strain genomes for metagenomic binning, comparative biology and taxonomic classification.</title>
        <authorList>
            <person name="Goeker M."/>
        </authorList>
    </citation>
    <scope>NUCLEOTIDE SEQUENCE [LARGE SCALE GENOMIC DNA]</scope>
    <source>
        <strain evidence="8 9">DSM 24105</strain>
    </source>
</reference>
<evidence type="ECO:0000256" key="1">
    <source>
        <dbReference type="ARBA" id="ARBA00023015"/>
    </source>
</evidence>
<dbReference type="PRINTS" id="PR00455">
    <property type="entry name" value="HTHTETR"/>
</dbReference>
<dbReference type="InterPro" id="IPR001647">
    <property type="entry name" value="HTH_TetR"/>
</dbReference>
<feature type="DNA-binding region" description="H-T-H motif" evidence="4">
    <location>
        <begin position="44"/>
        <end position="63"/>
    </location>
</feature>
<evidence type="ECO:0000313" key="7">
    <source>
        <dbReference type="EMBL" id="GLS45481.1"/>
    </source>
</evidence>
<evidence type="ECO:0000256" key="2">
    <source>
        <dbReference type="ARBA" id="ARBA00023125"/>
    </source>
</evidence>
<name>A0A7W6AJ38_9HYPH</name>
<keyword evidence="1" id="KW-0805">Transcription regulation</keyword>
<organism evidence="8 9">
    <name type="scientific">Methylobacterium brachythecii</name>
    <dbReference type="NCBI Taxonomy" id="1176177"/>
    <lineage>
        <taxon>Bacteria</taxon>
        <taxon>Pseudomonadati</taxon>
        <taxon>Pseudomonadota</taxon>
        <taxon>Alphaproteobacteria</taxon>
        <taxon>Hyphomicrobiales</taxon>
        <taxon>Methylobacteriaceae</taxon>
        <taxon>Methylobacterium</taxon>
    </lineage>
</organism>
<dbReference type="InterPro" id="IPR009057">
    <property type="entry name" value="Homeodomain-like_sf"/>
</dbReference>
<evidence type="ECO:0000313" key="8">
    <source>
        <dbReference type="EMBL" id="MBB3903401.1"/>
    </source>
</evidence>
<keyword evidence="2 4" id="KW-0238">DNA-binding</keyword>
<reference evidence="7" key="4">
    <citation type="submission" date="2023-01" db="EMBL/GenBank/DDBJ databases">
        <title>Draft genome sequence of Methylobacterium brachythecii strain NBRC 107710.</title>
        <authorList>
            <person name="Sun Q."/>
            <person name="Mori K."/>
        </authorList>
    </citation>
    <scope>NUCLEOTIDE SEQUENCE</scope>
    <source>
        <strain evidence="7">NBRC 107710</strain>
    </source>
</reference>
<sequence>MTATKEEAAEPREGLRERKRRQTRARIAEAGMRLFLERGFEETTLDAIAEQADIARRTFFHYFDTKEAILNTLQDTTESSLRAVIVEADPKSAPFDVVCEAMLGMISRFGTEEARAIDRLLRSTETLRARKQANYQTQEQMIFEALRQKWPEPDLALKLRLVSLACVGALRLASDAWSASDGTRPLQDHLVDVFSALRADITRGSPMALD</sequence>
<reference evidence="7" key="1">
    <citation type="journal article" date="2014" name="Int. J. Syst. Evol. Microbiol.">
        <title>Complete genome of a new Firmicutes species belonging to the dominant human colonic microbiota ('Ruminococcus bicirculans') reveals two chromosomes and a selective capacity to utilize plant glucans.</title>
        <authorList>
            <consortium name="NISC Comparative Sequencing Program"/>
            <person name="Wegmann U."/>
            <person name="Louis P."/>
            <person name="Goesmann A."/>
            <person name="Henrissat B."/>
            <person name="Duncan S.H."/>
            <person name="Flint H.J."/>
        </authorList>
    </citation>
    <scope>NUCLEOTIDE SEQUENCE</scope>
    <source>
        <strain evidence="7">NBRC 107710</strain>
    </source>
</reference>
<evidence type="ECO:0000313" key="10">
    <source>
        <dbReference type="Proteomes" id="UP001156881"/>
    </source>
</evidence>
<evidence type="ECO:0000256" key="4">
    <source>
        <dbReference type="PROSITE-ProRule" id="PRU00335"/>
    </source>
</evidence>
<feature type="domain" description="HTH tetR-type" evidence="6">
    <location>
        <begin position="21"/>
        <end position="81"/>
    </location>
</feature>
<dbReference type="PROSITE" id="PS01081">
    <property type="entry name" value="HTH_TETR_1"/>
    <property type="match status" value="1"/>
</dbReference>
<dbReference type="InterPro" id="IPR050109">
    <property type="entry name" value="HTH-type_TetR-like_transc_reg"/>
</dbReference>
<dbReference type="Pfam" id="PF00440">
    <property type="entry name" value="TetR_N"/>
    <property type="match status" value="1"/>
</dbReference>
<dbReference type="EMBL" id="JACIDN010000005">
    <property type="protein sequence ID" value="MBB3903401.1"/>
    <property type="molecule type" value="Genomic_DNA"/>
</dbReference>
<reference evidence="10" key="2">
    <citation type="journal article" date="2019" name="Int. J. Syst. Evol. Microbiol.">
        <title>The Global Catalogue of Microorganisms (GCM) 10K type strain sequencing project: providing services to taxonomists for standard genome sequencing and annotation.</title>
        <authorList>
            <consortium name="The Broad Institute Genomics Platform"/>
            <consortium name="The Broad Institute Genome Sequencing Center for Infectious Disease"/>
            <person name="Wu L."/>
            <person name="Ma J."/>
        </authorList>
    </citation>
    <scope>NUCLEOTIDE SEQUENCE [LARGE SCALE GENOMIC DNA]</scope>
    <source>
        <strain evidence="10">NBRC 107710</strain>
    </source>
</reference>
<dbReference type="EMBL" id="BSPG01000023">
    <property type="protein sequence ID" value="GLS45481.1"/>
    <property type="molecule type" value="Genomic_DNA"/>
</dbReference>